<evidence type="ECO:0000256" key="1">
    <source>
        <dbReference type="SAM" id="MobiDB-lite"/>
    </source>
</evidence>
<keyword evidence="3" id="KW-1185">Reference proteome</keyword>
<dbReference type="EMBL" id="DF144079">
    <property type="protein sequence ID" value="GAA55775.1"/>
    <property type="molecule type" value="Genomic_DNA"/>
</dbReference>
<name>G7YS45_CLOSI</name>
<organism evidence="2 3">
    <name type="scientific">Clonorchis sinensis</name>
    <name type="common">Chinese liver fluke</name>
    <dbReference type="NCBI Taxonomy" id="79923"/>
    <lineage>
        <taxon>Eukaryota</taxon>
        <taxon>Metazoa</taxon>
        <taxon>Spiralia</taxon>
        <taxon>Lophotrochozoa</taxon>
        <taxon>Platyhelminthes</taxon>
        <taxon>Trematoda</taxon>
        <taxon>Digenea</taxon>
        <taxon>Opisthorchiida</taxon>
        <taxon>Opisthorchiata</taxon>
        <taxon>Opisthorchiidae</taxon>
        <taxon>Clonorchis</taxon>
    </lineage>
</organism>
<evidence type="ECO:0000313" key="3">
    <source>
        <dbReference type="Proteomes" id="UP000008909"/>
    </source>
</evidence>
<feature type="compositionally biased region" description="Polar residues" evidence="1">
    <location>
        <begin position="357"/>
        <end position="377"/>
    </location>
</feature>
<dbReference type="Proteomes" id="UP000008909">
    <property type="component" value="Unassembled WGS sequence"/>
</dbReference>
<dbReference type="AlphaFoldDB" id="G7YS45"/>
<feature type="region of interest" description="Disordered" evidence="1">
    <location>
        <begin position="353"/>
        <end position="377"/>
    </location>
</feature>
<accession>G7YS45</accession>
<gene>
    <name evidence="2" type="ORF">CLF_108959</name>
</gene>
<reference evidence="2" key="1">
    <citation type="journal article" date="2011" name="Genome Biol.">
        <title>The draft genome of the carcinogenic human liver fluke Clonorchis sinensis.</title>
        <authorList>
            <person name="Wang X."/>
            <person name="Chen W."/>
            <person name="Huang Y."/>
            <person name="Sun J."/>
            <person name="Men J."/>
            <person name="Liu H."/>
            <person name="Luo F."/>
            <person name="Guo L."/>
            <person name="Lv X."/>
            <person name="Deng C."/>
            <person name="Zhou C."/>
            <person name="Fan Y."/>
            <person name="Li X."/>
            <person name="Huang L."/>
            <person name="Hu Y."/>
            <person name="Liang C."/>
            <person name="Hu X."/>
            <person name="Xu J."/>
            <person name="Yu X."/>
        </authorList>
    </citation>
    <scope>NUCLEOTIDE SEQUENCE [LARGE SCALE GENOMIC DNA]</scope>
    <source>
        <strain evidence="2">Henan</strain>
    </source>
</reference>
<proteinExistence type="predicted"/>
<sequence length="421" mass="48468">MVITRWDVVHGHSKIIAPKKKENNKPVTEGPAFLKGVWQLIGRLACWCITVNDDDNSGRAKYARKWWKSFQTIRLINCPEQSGEENISEYFVFKITGQLEEATPYYDRKVSFSFHCSLKIHPPRLLIIAVLRNAGLTYVTCRLEGPDFEITVYVNEPLTISHHAFNNNSETFLTNKSRSHNANTIEVKRNVRPVEENPSLCLITLKFEQMDELLEVPNDVIVYPILIHMRLYMDLIGQPSRIPLVTLCLRTAATFDPRFKFPFDCHVRVHFFLMVYTDYTEYGSAIDILRGLYVRPKNVMYARNLPRTCRQENGQNIDQFERKLKSVAKNCRSRDCDWRCDNTESTIEVVGAGPARTRSTSKSGQPNTNHLTDGNSADLQAKSGKRYTYTSYCIRKRLDDLLVVINIFSGISLTQTIYNSF</sequence>
<reference key="2">
    <citation type="submission" date="2011-10" db="EMBL/GenBank/DDBJ databases">
        <title>The genome and transcriptome sequence of Clonorchis sinensis provide insights into the carcinogenic liver fluke.</title>
        <authorList>
            <person name="Wang X."/>
            <person name="Huang Y."/>
            <person name="Chen W."/>
            <person name="Liu H."/>
            <person name="Guo L."/>
            <person name="Chen Y."/>
            <person name="Luo F."/>
            <person name="Zhou W."/>
            <person name="Sun J."/>
            <person name="Mao Q."/>
            <person name="Liang P."/>
            <person name="Zhou C."/>
            <person name="Tian Y."/>
            <person name="Men J."/>
            <person name="Lv X."/>
            <person name="Huang L."/>
            <person name="Zhou J."/>
            <person name="Hu Y."/>
            <person name="Li R."/>
            <person name="Zhang F."/>
            <person name="Lei H."/>
            <person name="Li X."/>
            <person name="Hu X."/>
            <person name="Liang C."/>
            <person name="Xu J."/>
            <person name="Wu Z."/>
            <person name="Yu X."/>
        </authorList>
    </citation>
    <scope>NUCLEOTIDE SEQUENCE</scope>
    <source>
        <strain>Henan</strain>
    </source>
</reference>
<evidence type="ECO:0000313" key="2">
    <source>
        <dbReference type="EMBL" id="GAA55775.1"/>
    </source>
</evidence>
<protein>
    <submittedName>
        <fullName evidence="2">Uncharacterized protein</fullName>
    </submittedName>
</protein>